<reference evidence="2 3" key="1">
    <citation type="submission" date="2015-07" db="EMBL/GenBank/DDBJ databases">
        <title>The genome of Habropoda laboriosa.</title>
        <authorList>
            <person name="Pan H."/>
            <person name="Kapheim K."/>
        </authorList>
    </citation>
    <scope>NUCLEOTIDE SEQUENCE [LARGE SCALE GENOMIC DNA]</scope>
    <source>
        <strain evidence="2">0110345459</strain>
    </source>
</reference>
<evidence type="ECO:0000313" key="3">
    <source>
        <dbReference type="Proteomes" id="UP000053825"/>
    </source>
</evidence>
<evidence type="ECO:0008006" key="4">
    <source>
        <dbReference type="Google" id="ProtNLM"/>
    </source>
</evidence>
<keyword evidence="1" id="KW-0732">Signal</keyword>
<evidence type="ECO:0000313" key="2">
    <source>
        <dbReference type="EMBL" id="KOC62001.1"/>
    </source>
</evidence>
<name>A0A0L7QU67_9HYME</name>
<feature type="chain" id="PRO_5005574840" description="Granulins domain-containing protein" evidence="1">
    <location>
        <begin position="21"/>
        <end position="80"/>
    </location>
</feature>
<dbReference type="OrthoDB" id="7553093at2759"/>
<dbReference type="Proteomes" id="UP000053825">
    <property type="component" value="Unassembled WGS sequence"/>
</dbReference>
<sequence>MRALFAILIICVLTFNLITSCKPPGLLCAEDKDCCAPLICNPWAGRCTKKLSTTTVAPPPVDSPTQLPESYVEINEDNVL</sequence>
<dbReference type="PROSITE" id="PS51257">
    <property type="entry name" value="PROKAR_LIPOPROTEIN"/>
    <property type="match status" value="1"/>
</dbReference>
<gene>
    <name evidence="2" type="ORF">WH47_01793</name>
</gene>
<keyword evidence="3" id="KW-1185">Reference proteome</keyword>
<accession>A0A0L7QU67</accession>
<dbReference type="EMBL" id="KQ414740">
    <property type="protein sequence ID" value="KOC62001.1"/>
    <property type="molecule type" value="Genomic_DNA"/>
</dbReference>
<evidence type="ECO:0000256" key="1">
    <source>
        <dbReference type="SAM" id="SignalP"/>
    </source>
</evidence>
<dbReference type="AlphaFoldDB" id="A0A0L7QU67"/>
<feature type="signal peptide" evidence="1">
    <location>
        <begin position="1"/>
        <end position="20"/>
    </location>
</feature>
<organism evidence="2 3">
    <name type="scientific">Habropoda laboriosa</name>
    <dbReference type="NCBI Taxonomy" id="597456"/>
    <lineage>
        <taxon>Eukaryota</taxon>
        <taxon>Metazoa</taxon>
        <taxon>Ecdysozoa</taxon>
        <taxon>Arthropoda</taxon>
        <taxon>Hexapoda</taxon>
        <taxon>Insecta</taxon>
        <taxon>Pterygota</taxon>
        <taxon>Neoptera</taxon>
        <taxon>Endopterygota</taxon>
        <taxon>Hymenoptera</taxon>
        <taxon>Apocrita</taxon>
        <taxon>Aculeata</taxon>
        <taxon>Apoidea</taxon>
        <taxon>Anthophila</taxon>
        <taxon>Apidae</taxon>
        <taxon>Habropoda</taxon>
    </lineage>
</organism>
<protein>
    <recommendedName>
        <fullName evidence="4">Granulins domain-containing protein</fullName>
    </recommendedName>
</protein>
<proteinExistence type="predicted"/>